<reference evidence="1" key="1">
    <citation type="journal article" date="2019" name="MBio">
        <title>Virus Genomes from Deep Sea Sediments Expand the Ocean Megavirome and Support Independent Origins of Viral Gigantism.</title>
        <authorList>
            <person name="Backstrom D."/>
            <person name="Yutin N."/>
            <person name="Jorgensen S.L."/>
            <person name="Dharamshi J."/>
            <person name="Homa F."/>
            <person name="Zaremba-Niedwiedzka K."/>
            <person name="Spang A."/>
            <person name="Wolf Y.I."/>
            <person name="Koonin E.V."/>
            <person name="Ettema T.J."/>
        </authorList>
    </citation>
    <scope>NUCLEOTIDE SEQUENCE</scope>
</reference>
<organism evidence="1">
    <name type="scientific">Pithovirus LCPAC201</name>
    <dbReference type="NCBI Taxonomy" id="2506591"/>
    <lineage>
        <taxon>Viruses</taxon>
        <taxon>Pithoviruses</taxon>
    </lineage>
</organism>
<proteinExistence type="predicted"/>
<gene>
    <name evidence="1" type="ORF">LCPAC201_00740</name>
</gene>
<name>A0A481Z4E6_9VIRU</name>
<evidence type="ECO:0000313" key="1">
    <source>
        <dbReference type="EMBL" id="QBK90773.1"/>
    </source>
</evidence>
<dbReference type="EMBL" id="MK500498">
    <property type="protein sequence ID" value="QBK90773.1"/>
    <property type="molecule type" value="Genomic_DNA"/>
</dbReference>
<sequence length="72" mass="8711">MIIIKTKLIQLKYGFEFDMFTQIIFDHLRIEQDIITRFDCLKLLFSILSFQLKLGKERIENNNFKLNKTRKG</sequence>
<protein>
    <submittedName>
        <fullName evidence="1">Uncharacterized protein</fullName>
    </submittedName>
</protein>
<accession>A0A481Z4E6</accession>